<name>A0A2P6NTN8_9EUKA</name>
<organism evidence="1 2">
    <name type="scientific">Planoprotostelium fungivorum</name>
    <dbReference type="NCBI Taxonomy" id="1890364"/>
    <lineage>
        <taxon>Eukaryota</taxon>
        <taxon>Amoebozoa</taxon>
        <taxon>Evosea</taxon>
        <taxon>Variosea</taxon>
        <taxon>Cavosteliida</taxon>
        <taxon>Cavosteliaceae</taxon>
        <taxon>Planoprotostelium</taxon>
    </lineage>
</organism>
<dbReference type="EMBL" id="MDYQ01000022">
    <property type="protein sequence ID" value="PRP87228.1"/>
    <property type="molecule type" value="Genomic_DNA"/>
</dbReference>
<dbReference type="OrthoDB" id="3231855at2759"/>
<gene>
    <name evidence="1" type="ORF">PROFUN_01490</name>
</gene>
<evidence type="ECO:0000313" key="2">
    <source>
        <dbReference type="Proteomes" id="UP000241769"/>
    </source>
</evidence>
<keyword evidence="2" id="KW-1185">Reference proteome</keyword>
<dbReference type="InterPro" id="IPR026302">
    <property type="entry name" value="NEDD4-bd_p2"/>
</dbReference>
<dbReference type="Gene3D" id="3.40.50.300">
    <property type="entry name" value="P-loop containing nucleotide triphosphate hydrolases"/>
    <property type="match status" value="1"/>
</dbReference>
<dbReference type="AlphaFoldDB" id="A0A2P6NTN8"/>
<evidence type="ECO:0000313" key="1">
    <source>
        <dbReference type="EMBL" id="PRP87228.1"/>
    </source>
</evidence>
<dbReference type="Pfam" id="PF13671">
    <property type="entry name" value="AAA_33"/>
    <property type="match status" value="1"/>
</dbReference>
<sequence length="205" mass="23632">MPYSKPHQSGMQAIAKMVNNTQERFLYIMRGCPGSGKSTLSKEILSAPGHEQGTIFSTDDYFSESGEYKFNPSELPKAHLWNQNRCREAMEKGDLNLFNSCLLIQGITPIIVDNTNVMRWEAKTYVQLANKHQYTVIVSEPQTEWWTKKDVDTMAKLNKHHVPADVITRMLQKWEDDFTVENILRSQPPFQKRTGRKTDKLHAQS</sequence>
<dbReference type="PANTHER" id="PTHR13308:SF40">
    <property type="entry name" value="NEDD4-BINDING PROTEIN 2-LIKE 1"/>
    <property type="match status" value="1"/>
</dbReference>
<dbReference type="STRING" id="1890364.A0A2P6NTN8"/>
<comment type="caution">
    <text evidence="1">The sequence shown here is derived from an EMBL/GenBank/DDBJ whole genome shotgun (WGS) entry which is preliminary data.</text>
</comment>
<reference evidence="1 2" key="1">
    <citation type="journal article" date="2018" name="Genome Biol. Evol.">
        <title>Multiple Roots of Fruiting Body Formation in Amoebozoa.</title>
        <authorList>
            <person name="Hillmann F."/>
            <person name="Forbes G."/>
            <person name="Novohradska S."/>
            <person name="Ferling I."/>
            <person name="Riege K."/>
            <person name="Groth M."/>
            <person name="Westermann M."/>
            <person name="Marz M."/>
            <person name="Spaller T."/>
            <person name="Winckler T."/>
            <person name="Schaap P."/>
            <person name="Glockner G."/>
        </authorList>
    </citation>
    <scope>NUCLEOTIDE SEQUENCE [LARGE SCALE GENOMIC DNA]</scope>
    <source>
        <strain evidence="1 2">Jena</strain>
    </source>
</reference>
<accession>A0A2P6NTN8</accession>
<dbReference type="InParanoid" id="A0A2P6NTN8"/>
<dbReference type="InterPro" id="IPR027417">
    <property type="entry name" value="P-loop_NTPase"/>
</dbReference>
<dbReference type="SUPFAM" id="SSF52540">
    <property type="entry name" value="P-loop containing nucleoside triphosphate hydrolases"/>
    <property type="match status" value="1"/>
</dbReference>
<dbReference type="Proteomes" id="UP000241769">
    <property type="component" value="Unassembled WGS sequence"/>
</dbReference>
<proteinExistence type="predicted"/>
<protein>
    <submittedName>
        <fullName evidence="1">Uncharacterized protein</fullName>
    </submittedName>
</protein>
<dbReference type="PANTHER" id="PTHR13308">
    <property type="entry name" value="NEDD4-BINDING PROTEIN 2-LIKE 1"/>
    <property type="match status" value="1"/>
</dbReference>